<dbReference type="InterPro" id="IPR016024">
    <property type="entry name" value="ARM-type_fold"/>
</dbReference>
<dbReference type="EMBL" id="JARBJD010000424">
    <property type="protein sequence ID" value="KAK2942215.1"/>
    <property type="molecule type" value="Genomic_DNA"/>
</dbReference>
<evidence type="ECO:0000313" key="2">
    <source>
        <dbReference type="EMBL" id="KAK2942215.1"/>
    </source>
</evidence>
<name>A0ABQ9WRT6_9EUKA</name>
<dbReference type="Proteomes" id="UP001281761">
    <property type="component" value="Unassembled WGS sequence"/>
</dbReference>
<reference evidence="2 3" key="1">
    <citation type="journal article" date="2022" name="bioRxiv">
        <title>Genomics of Preaxostyla Flagellates Illuminates Evolutionary Transitions and the Path Towards Mitochondrial Loss.</title>
        <authorList>
            <person name="Novak L.V.F."/>
            <person name="Treitli S.C."/>
            <person name="Pyrih J."/>
            <person name="Halakuc P."/>
            <person name="Pipaliya S.V."/>
            <person name="Vacek V."/>
            <person name="Brzon O."/>
            <person name="Soukal P."/>
            <person name="Eme L."/>
            <person name="Dacks J.B."/>
            <person name="Karnkowska A."/>
            <person name="Elias M."/>
            <person name="Hampl V."/>
        </authorList>
    </citation>
    <scope>NUCLEOTIDE SEQUENCE [LARGE SCALE GENOMIC DNA]</scope>
    <source>
        <strain evidence="2">NAU3</strain>
        <tissue evidence="2">Gut</tissue>
    </source>
</reference>
<keyword evidence="3" id="KW-1185">Reference proteome</keyword>
<accession>A0ABQ9WRT6</accession>
<dbReference type="SUPFAM" id="SSF48371">
    <property type="entry name" value="ARM repeat"/>
    <property type="match status" value="1"/>
</dbReference>
<organism evidence="2 3">
    <name type="scientific">Blattamonas nauphoetae</name>
    <dbReference type="NCBI Taxonomy" id="2049346"/>
    <lineage>
        <taxon>Eukaryota</taxon>
        <taxon>Metamonada</taxon>
        <taxon>Preaxostyla</taxon>
        <taxon>Oxymonadida</taxon>
        <taxon>Blattamonas</taxon>
    </lineage>
</organism>
<sequence length="865" mass="98018">MSFRIPLVDDDVIIDEAGTIRITCFGDNGRIPPTWCQSVQKALIEGETHQKMKDVKNHMKFVQILGMYASGASQDASDISFLQAPCFRDTLVRLQTKFQDRANSSSRHPHPVAVMEEESPSIGFSTHSPQLFKQRPAGQSIGTQGVASEGDSYHPSTCTPLSSEESQSDSVDSHQNSTAQMSLQTRLPSSGSSDSISIELSSQETLLWDDRLPRNDYEEAMSVLEILHHIQSAAPQLDNPTPPDIFMFDPPRLEGNEIDLHERFSVAIFDQDVQSLLASLERCRSVCKTVSPTECIDDLPLFVDMLIMFLNSHTDLITQSASRFLFFLFDFIDFDVFINEHWHTLKTAFKDGNEASRFVLLRTIVLLFKNIVRYRSQVASLLDEFDWAGLIASDLEDEGLFVQTVLVLNYIFMYHAGGLSSKCQVASLYRSFEEIQNATARIMPILQREFQEHEYRPDDPLITYCLIQSFHLCLQLPQDLVDFVSAFPHLLDSSTPTPVHPSLVLSHTSMTVNRLKQQAVIAQLIFERTLRSKPSLFFSEGSPRTIHQFRTHALTPLVGLHSLFIRGAHIKPMEFDAHDFLETVPHFSDGPDVWYWDQFRLYSFFPPPLVLQVFSRSLVHSPSIVLSESQLFRIFIPLLRACAPFGECCSFSSLAAYLIRPGPIGGLGQDGPHQALTILHTILSLHWFSLPLSFDSPFLLHPHLHTVWLETEDTINPWDKPPDWEKFLSSLIIETFSSSRDLDNESLMLAIAIGKFYPILRRHSASVFSRCGLTRHLFRFLLSPIPVTVSLALAFLTRVVMESDVRWKMEMLRLGVIDCVVMAILRSSFLEDYEHGVTLIGDLLRTVRHDAQESRMTQINLGDIV</sequence>
<feature type="compositionally biased region" description="Polar residues" evidence="1">
    <location>
        <begin position="122"/>
        <end position="131"/>
    </location>
</feature>
<protein>
    <submittedName>
        <fullName evidence="2">Uncharacterized protein</fullName>
    </submittedName>
</protein>
<evidence type="ECO:0000313" key="3">
    <source>
        <dbReference type="Proteomes" id="UP001281761"/>
    </source>
</evidence>
<gene>
    <name evidence="2" type="ORF">BLNAU_22865</name>
</gene>
<comment type="caution">
    <text evidence="2">The sequence shown here is derived from an EMBL/GenBank/DDBJ whole genome shotgun (WGS) entry which is preliminary data.</text>
</comment>
<proteinExistence type="predicted"/>
<evidence type="ECO:0000256" key="1">
    <source>
        <dbReference type="SAM" id="MobiDB-lite"/>
    </source>
</evidence>
<feature type="compositionally biased region" description="Polar residues" evidence="1">
    <location>
        <begin position="174"/>
        <end position="188"/>
    </location>
</feature>
<feature type="region of interest" description="Disordered" evidence="1">
    <location>
        <begin position="100"/>
        <end position="196"/>
    </location>
</feature>